<feature type="region of interest" description="Disordered" evidence="1">
    <location>
        <begin position="1"/>
        <end position="26"/>
    </location>
</feature>
<dbReference type="GeneID" id="28975725"/>
<dbReference type="OrthoDB" id="2533531at2759"/>
<evidence type="ECO:0000313" key="3">
    <source>
        <dbReference type="Proteomes" id="UP000053890"/>
    </source>
</evidence>
<dbReference type="AlphaFoldDB" id="A0A194S1V5"/>
<reference evidence="2 3" key="1">
    <citation type="journal article" date="2015" name="Front. Microbiol.">
        <title>Genome sequence of the plant growth promoting endophytic yeast Rhodotorula graminis WP1.</title>
        <authorList>
            <person name="Firrincieli A."/>
            <person name="Otillar R."/>
            <person name="Salamov A."/>
            <person name="Schmutz J."/>
            <person name="Khan Z."/>
            <person name="Redman R.S."/>
            <person name="Fleck N.D."/>
            <person name="Lindquist E."/>
            <person name="Grigoriev I.V."/>
            <person name="Doty S.L."/>
        </authorList>
    </citation>
    <scope>NUCLEOTIDE SEQUENCE [LARGE SCALE GENOMIC DNA]</scope>
    <source>
        <strain evidence="2 3">WP1</strain>
    </source>
</reference>
<protein>
    <submittedName>
        <fullName evidence="2">Uncharacterized protein</fullName>
    </submittedName>
</protein>
<sequence length="186" mass="20389">MNGTRGRERDDDDDQGAQEHDQGKRINLELQQGPNHYDIYALPSFLPPSPLLASSSTTHQSCDLIVVNRSAGLATGLGLRLGLSCPPVDAASAAPTHLVPVKDPGFFLPREQGYDAQQAVHLGWVEEERLPELERIVLGSEVPKVYDPPRGGEVLEWLLGVGRALEYQGILSNPELLLGRLLRPMR</sequence>
<evidence type="ECO:0000256" key="1">
    <source>
        <dbReference type="SAM" id="MobiDB-lite"/>
    </source>
</evidence>
<dbReference type="RefSeq" id="XP_018270543.1">
    <property type="nucleotide sequence ID" value="XM_018415277.1"/>
</dbReference>
<keyword evidence="3" id="KW-1185">Reference proteome</keyword>
<gene>
    <name evidence="2" type="ORF">RHOBADRAFT_49907</name>
</gene>
<name>A0A194S1V5_RHOGW</name>
<dbReference type="Proteomes" id="UP000053890">
    <property type="component" value="Unassembled WGS sequence"/>
</dbReference>
<evidence type="ECO:0000313" key="2">
    <source>
        <dbReference type="EMBL" id="KPV74494.1"/>
    </source>
</evidence>
<accession>A0A194S1V5</accession>
<dbReference type="OMA" id="IVRSCEV"/>
<feature type="compositionally biased region" description="Basic and acidic residues" evidence="1">
    <location>
        <begin position="17"/>
        <end position="26"/>
    </location>
</feature>
<dbReference type="EMBL" id="KQ474080">
    <property type="protein sequence ID" value="KPV74494.1"/>
    <property type="molecule type" value="Genomic_DNA"/>
</dbReference>
<proteinExistence type="predicted"/>
<organism evidence="2 3">
    <name type="scientific">Rhodotorula graminis (strain WP1)</name>
    <dbReference type="NCBI Taxonomy" id="578459"/>
    <lineage>
        <taxon>Eukaryota</taxon>
        <taxon>Fungi</taxon>
        <taxon>Dikarya</taxon>
        <taxon>Basidiomycota</taxon>
        <taxon>Pucciniomycotina</taxon>
        <taxon>Microbotryomycetes</taxon>
        <taxon>Sporidiobolales</taxon>
        <taxon>Sporidiobolaceae</taxon>
        <taxon>Rhodotorula</taxon>
    </lineage>
</organism>